<dbReference type="Proteomes" id="UP000325289">
    <property type="component" value="Unassembled WGS sequence"/>
</dbReference>
<dbReference type="OrthoDB" id="9793723at2"/>
<evidence type="ECO:0000313" key="4">
    <source>
        <dbReference type="EMBL" id="SFE38017.1"/>
    </source>
</evidence>
<feature type="compositionally biased region" description="Basic and acidic residues" evidence="3">
    <location>
        <begin position="261"/>
        <end position="275"/>
    </location>
</feature>
<gene>
    <name evidence="4" type="ORF">SAMN04515678_10963</name>
</gene>
<sequence>MTEVPVLTDRAALARNRDRARAAAAPALFLHEHAADDLQDRLEVVNRTFTAPAVVTPFPEVWQSRLPEATIVPDDETLALSPGGHDLVLHALSMHWANDPVGQMIQSRRALKPDGLFLGAAFGGRTLQELRAALGQAEVEVTGGLSPRIAPMGDIRDLGALLQRASLALPVADGFTLTVTYGDAFALMRDLRAMGEGNALAARLRHPTRPAVLRRAAEIYAESYAGPDGRVPATFEIVALTGWAPDDSQPQPLRPGSASHRLAEALDTDETKLRD</sequence>
<dbReference type="InterPro" id="IPR029063">
    <property type="entry name" value="SAM-dependent_MTases_sf"/>
</dbReference>
<proteinExistence type="predicted"/>
<accession>A0A1I2A2J8</accession>
<dbReference type="EMBL" id="FOMS01000009">
    <property type="protein sequence ID" value="SFE38017.1"/>
    <property type="molecule type" value="Genomic_DNA"/>
</dbReference>
<keyword evidence="5" id="KW-1185">Reference proteome</keyword>
<evidence type="ECO:0000313" key="5">
    <source>
        <dbReference type="Proteomes" id="UP000325289"/>
    </source>
</evidence>
<feature type="region of interest" description="Disordered" evidence="3">
    <location>
        <begin position="245"/>
        <end position="275"/>
    </location>
</feature>
<evidence type="ECO:0000256" key="3">
    <source>
        <dbReference type="SAM" id="MobiDB-lite"/>
    </source>
</evidence>
<dbReference type="SUPFAM" id="SSF53335">
    <property type="entry name" value="S-adenosyl-L-methionine-dependent methyltransferases"/>
    <property type="match status" value="1"/>
</dbReference>
<dbReference type="GO" id="GO:0008168">
    <property type="term" value="F:methyltransferase activity"/>
    <property type="evidence" value="ECO:0007669"/>
    <property type="project" value="UniProtKB-KW"/>
</dbReference>
<evidence type="ECO:0008006" key="6">
    <source>
        <dbReference type="Google" id="ProtNLM"/>
    </source>
</evidence>
<dbReference type="PANTHER" id="PTHR13090:SF1">
    <property type="entry name" value="ARGININE-HYDROXYLASE NDUFAF5, MITOCHONDRIAL"/>
    <property type="match status" value="1"/>
</dbReference>
<protein>
    <recommendedName>
        <fullName evidence="6">Methyltransferase domain-containing protein</fullName>
    </recommendedName>
</protein>
<dbReference type="InterPro" id="IPR050602">
    <property type="entry name" value="Malonyl-ACP_OMT"/>
</dbReference>
<dbReference type="Gene3D" id="3.40.50.150">
    <property type="entry name" value="Vaccinia Virus protein VP39"/>
    <property type="match status" value="1"/>
</dbReference>
<evidence type="ECO:0000256" key="1">
    <source>
        <dbReference type="ARBA" id="ARBA00022603"/>
    </source>
</evidence>
<evidence type="ECO:0000256" key="2">
    <source>
        <dbReference type="ARBA" id="ARBA00022679"/>
    </source>
</evidence>
<dbReference type="RefSeq" id="WP_149756642.1">
    <property type="nucleotide sequence ID" value="NZ_FOMS01000009.1"/>
</dbReference>
<name>A0A1I2A2J8_9RHOB</name>
<dbReference type="PANTHER" id="PTHR13090">
    <property type="entry name" value="ARGININE-HYDROXYLASE NDUFAF5, MITOCHONDRIAL"/>
    <property type="match status" value="1"/>
</dbReference>
<dbReference type="GO" id="GO:0032259">
    <property type="term" value="P:methylation"/>
    <property type="evidence" value="ECO:0007669"/>
    <property type="project" value="UniProtKB-KW"/>
</dbReference>
<dbReference type="AlphaFoldDB" id="A0A1I2A2J8"/>
<organism evidence="4 5">
    <name type="scientific">Roseivivax sediminis</name>
    <dbReference type="NCBI Taxonomy" id="936889"/>
    <lineage>
        <taxon>Bacteria</taxon>
        <taxon>Pseudomonadati</taxon>
        <taxon>Pseudomonadota</taxon>
        <taxon>Alphaproteobacteria</taxon>
        <taxon>Rhodobacterales</taxon>
        <taxon>Roseobacteraceae</taxon>
        <taxon>Roseivivax</taxon>
    </lineage>
</organism>
<keyword evidence="2" id="KW-0808">Transferase</keyword>
<reference evidence="4 5" key="1">
    <citation type="submission" date="2016-10" db="EMBL/GenBank/DDBJ databases">
        <authorList>
            <person name="Varghese N."/>
            <person name="Submissions S."/>
        </authorList>
    </citation>
    <scope>NUCLEOTIDE SEQUENCE [LARGE SCALE GENOMIC DNA]</scope>
    <source>
        <strain evidence="5">YIM D21,KCTC 23444,ACCC 10710</strain>
    </source>
</reference>
<keyword evidence="1" id="KW-0489">Methyltransferase</keyword>